<dbReference type="AlphaFoldDB" id="A0ABD1CG36"/>
<reference evidence="2 3" key="1">
    <citation type="submission" date="2024-05" db="EMBL/GenBank/DDBJ databases">
        <title>Culex pipiens pipiens assembly and annotation.</title>
        <authorList>
            <person name="Alout H."/>
            <person name="Durand T."/>
        </authorList>
    </citation>
    <scope>NUCLEOTIDE SEQUENCE [LARGE SCALE GENOMIC DNA]</scope>
    <source>
        <strain evidence="2">HA-2024</strain>
        <tissue evidence="2">Whole body</tissue>
    </source>
</reference>
<protein>
    <recommendedName>
        <fullName evidence="1">Dynein regulatory complex protein 1/2 N-terminal domain-containing protein</fullName>
    </recommendedName>
</protein>
<dbReference type="Proteomes" id="UP001562425">
    <property type="component" value="Unassembled WGS sequence"/>
</dbReference>
<evidence type="ECO:0000259" key="1">
    <source>
        <dbReference type="Pfam" id="PF14772"/>
    </source>
</evidence>
<organism evidence="2 3">
    <name type="scientific">Culex pipiens pipiens</name>
    <name type="common">Northern house mosquito</name>
    <dbReference type="NCBI Taxonomy" id="38569"/>
    <lineage>
        <taxon>Eukaryota</taxon>
        <taxon>Metazoa</taxon>
        <taxon>Ecdysozoa</taxon>
        <taxon>Arthropoda</taxon>
        <taxon>Hexapoda</taxon>
        <taxon>Insecta</taxon>
        <taxon>Pterygota</taxon>
        <taxon>Neoptera</taxon>
        <taxon>Endopterygota</taxon>
        <taxon>Diptera</taxon>
        <taxon>Nematocera</taxon>
        <taxon>Culicoidea</taxon>
        <taxon>Culicidae</taxon>
        <taxon>Culicinae</taxon>
        <taxon>Culicini</taxon>
        <taxon>Culex</taxon>
        <taxon>Culex</taxon>
    </lineage>
</organism>
<proteinExistence type="predicted"/>
<comment type="caution">
    <text evidence="2">The sequence shown here is derived from an EMBL/GenBank/DDBJ whole genome shotgun (WGS) entry which is preliminary data.</text>
</comment>
<evidence type="ECO:0000313" key="2">
    <source>
        <dbReference type="EMBL" id="KAL1375107.1"/>
    </source>
</evidence>
<feature type="domain" description="Dynein regulatory complex protein 1/2 N-terminal" evidence="1">
    <location>
        <begin position="31"/>
        <end position="120"/>
    </location>
</feature>
<evidence type="ECO:0000313" key="3">
    <source>
        <dbReference type="Proteomes" id="UP001562425"/>
    </source>
</evidence>
<sequence length="132" mass="15960">MEKHAQIADDHEPAPTKAELKKLRKLEKLRAKRAAADELRKKCQRDHLKREQNFAKETEGRVFQDWEWMCSDVRLADVVEEMLQIKQNLQMVFDRKNLYIDRTLEERDEMEDIYSRNLQRIKRLIDCYLGIL</sequence>
<keyword evidence="3" id="KW-1185">Reference proteome</keyword>
<gene>
    <name evidence="2" type="ORF">pipiens_017695</name>
</gene>
<dbReference type="Pfam" id="PF14772">
    <property type="entry name" value="NYD-SP28"/>
    <property type="match status" value="1"/>
</dbReference>
<dbReference type="InterPro" id="IPR039505">
    <property type="entry name" value="DRC1/2_N"/>
</dbReference>
<accession>A0ABD1CG36</accession>
<name>A0ABD1CG36_CULPP</name>
<dbReference type="EMBL" id="JBEHCU010012769">
    <property type="protein sequence ID" value="KAL1375107.1"/>
    <property type="molecule type" value="Genomic_DNA"/>
</dbReference>